<dbReference type="Gene3D" id="3.40.50.720">
    <property type="entry name" value="NAD(P)-binding Rossmann-like Domain"/>
    <property type="match status" value="1"/>
</dbReference>
<dbReference type="PANTHER" id="PTHR14097">
    <property type="entry name" value="OXIDOREDUCTASE HTATIP2"/>
    <property type="match status" value="1"/>
</dbReference>
<name>A0A1G7IU78_9BACL</name>
<dbReference type="OrthoDB" id="9798632at2"/>
<reference evidence="1 2" key="1">
    <citation type="submission" date="2016-10" db="EMBL/GenBank/DDBJ databases">
        <authorList>
            <person name="de Groot N.N."/>
        </authorList>
    </citation>
    <scope>NUCLEOTIDE SEQUENCE [LARGE SCALE GENOMIC DNA]</scope>
    <source>
        <strain evidence="1 2">DSM 28129</strain>
    </source>
</reference>
<accession>A0A1G7IU78</accession>
<dbReference type="SUPFAM" id="SSF51735">
    <property type="entry name" value="NAD(P)-binding Rossmann-fold domains"/>
    <property type="match status" value="1"/>
</dbReference>
<dbReference type="EMBL" id="FNBG01000006">
    <property type="protein sequence ID" value="SDF16227.1"/>
    <property type="molecule type" value="Genomic_DNA"/>
</dbReference>
<dbReference type="STRING" id="670482.SAMN04488542_106140"/>
<dbReference type="RefSeq" id="WP_091228154.1">
    <property type="nucleotide sequence ID" value="NZ_FNBG01000006.1"/>
</dbReference>
<evidence type="ECO:0000313" key="2">
    <source>
        <dbReference type="Proteomes" id="UP000198972"/>
    </source>
</evidence>
<gene>
    <name evidence="1" type="ORF">SAMN04488542_106140</name>
</gene>
<dbReference type="InterPro" id="IPR014843">
    <property type="entry name" value="Him1/Fmp52"/>
</dbReference>
<organism evidence="1 2">
    <name type="scientific">Fontibacillus panacisegetis</name>
    <dbReference type="NCBI Taxonomy" id="670482"/>
    <lineage>
        <taxon>Bacteria</taxon>
        <taxon>Bacillati</taxon>
        <taxon>Bacillota</taxon>
        <taxon>Bacilli</taxon>
        <taxon>Bacillales</taxon>
        <taxon>Paenibacillaceae</taxon>
        <taxon>Fontibacillus</taxon>
    </lineage>
</organism>
<dbReference type="Proteomes" id="UP000198972">
    <property type="component" value="Unassembled WGS sequence"/>
</dbReference>
<dbReference type="AlphaFoldDB" id="A0A1G7IU78"/>
<proteinExistence type="predicted"/>
<dbReference type="PANTHER" id="PTHR14097:SF7">
    <property type="entry name" value="OXIDOREDUCTASE HTATIP2"/>
    <property type="match status" value="1"/>
</dbReference>
<keyword evidence="2" id="KW-1185">Reference proteome</keyword>
<sequence>MSKKQSATAVVAGATGLVGQQLVKLLLDHPAYRRVIVFVRRDMGISHPKLVQRLISYDRLEEELDGATIKQADVFCTLGTTIRQAGSQEAFRQVDYAYPFTLGKQAKKYGAAKMVIVTAMGSSDKSKLFYNRVKGELERDLIALNLPRLVILRPSFMLGNRKEKRLGERAGIIAFQLLRPFMIGPLSQYKAVHSSDVAQVMIEAARRKTPALEFIGSDDIARKASG</sequence>
<dbReference type="Pfam" id="PF08732">
    <property type="entry name" value="HIM1"/>
    <property type="match status" value="1"/>
</dbReference>
<protein>
    <submittedName>
        <fullName evidence="1">HIM1 protein</fullName>
    </submittedName>
</protein>
<dbReference type="InterPro" id="IPR036291">
    <property type="entry name" value="NAD(P)-bd_dom_sf"/>
</dbReference>
<evidence type="ECO:0000313" key="1">
    <source>
        <dbReference type="EMBL" id="SDF16227.1"/>
    </source>
</evidence>